<proteinExistence type="predicted"/>
<evidence type="ECO:0000256" key="7">
    <source>
        <dbReference type="SAM" id="Phobius"/>
    </source>
</evidence>
<sequence>MALGVALGMLFPAAGPVLKVVGELFLNLIEMMLVPLLFPLVALSIANIGSLGRLGRLAGKSILYFEIVTTVILLIGLVLGNVTNVGSGVPVGQVATKSTEGLSHGIDFEKFLLDAVPSNIFAAFSTNNLLAVIVFGLFFGLALAAVGERAASVKNTLDALSEIMLTVIRYVIRLSPLGVFGYVGYAVATYGFSLLVSLGHFIVVVYAGCLLLLVVIFPAIAMIFRVQYFGCCATSRTSCSSPTQRGARKLSSLLCSSGWSKSVHNGRLCHSPFRSGTHSTRTVPRSTRPSHFCSWRTRMTCPCPSASN</sequence>
<comment type="subcellular location">
    <subcellularLocation>
        <location evidence="1">Cell membrane</location>
        <topology evidence="1">Multi-pass membrane protein</topology>
    </subcellularLocation>
</comment>
<evidence type="ECO:0000256" key="3">
    <source>
        <dbReference type="ARBA" id="ARBA00022475"/>
    </source>
</evidence>
<feature type="transmembrane region" description="Helical" evidence="7">
    <location>
        <begin position="120"/>
        <end position="146"/>
    </location>
</feature>
<evidence type="ECO:0000256" key="5">
    <source>
        <dbReference type="ARBA" id="ARBA00022989"/>
    </source>
</evidence>
<dbReference type="EMBL" id="JACHIW010000001">
    <property type="protein sequence ID" value="MBB5157363.1"/>
    <property type="molecule type" value="Genomic_DNA"/>
</dbReference>
<keyword evidence="4 7" id="KW-0812">Transmembrane</keyword>
<dbReference type="AlphaFoldDB" id="A0A840QIT5"/>
<keyword evidence="6 7" id="KW-0472">Membrane</keyword>
<dbReference type="InterPro" id="IPR036458">
    <property type="entry name" value="Na:dicarbo_symporter_sf"/>
</dbReference>
<dbReference type="PRINTS" id="PR00173">
    <property type="entry name" value="EDTRNSPORT"/>
</dbReference>
<keyword evidence="9" id="KW-1185">Reference proteome</keyword>
<evidence type="ECO:0000256" key="2">
    <source>
        <dbReference type="ARBA" id="ARBA00022448"/>
    </source>
</evidence>
<evidence type="ECO:0000313" key="9">
    <source>
        <dbReference type="Proteomes" id="UP000584374"/>
    </source>
</evidence>
<protein>
    <submittedName>
        <fullName evidence="8">Na+/H+-dicarboxylate symporter</fullName>
    </submittedName>
</protein>
<dbReference type="GO" id="GO:0006835">
    <property type="term" value="P:dicarboxylic acid transport"/>
    <property type="evidence" value="ECO:0007669"/>
    <property type="project" value="TreeGrafter"/>
</dbReference>
<dbReference type="PANTHER" id="PTHR42865">
    <property type="entry name" value="PROTON/GLUTAMATE-ASPARTATE SYMPORTER"/>
    <property type="match status" value="1"/>
</dbReference>
<reference evidence="8 9" key="1">
    <citation type="submission" date="2020-08" db="EMBL/GenBank/DDBJ databases">
        <title>Sequencing the genomes of 1000 actinobacteria strains.</title>
        <authorList>
            <person name="Klenk H.-P."/>
        </authorList>
    </citation>
    <scope>NUCLEOTIDE SEQUENCE [LARGE SCALE GENOMIC DNA]</scope>
    <source>
        <strain evidence="8 9">DSM 45584</strain>
    </source>
</reference>
<name>A0A840QIT5_9PSEU</name>
<keyword evidence="3" id="KW-1003">Cell membrane</keyword>
<dbReference type="Proteomes" id="UP000584374">
    <property type="component" value="Unassembled WGS sequence"/>
</dbReference>
<evidence type="ECO:0000313" key="8">
    <source>
        <dbReference type="EMBL" id="MBB5157363.1"/>
    </source>
</evidence>
<dbReference type="SUPFAM" id="SSF118215">
    <property type="entry name" value="Proton glutamate symport protein"/>
    <property type="match status" value="1"/>
</dbReference>
<feature type="transmembrane region" description="Helical" evidence="7">
    <location>
        <begin position="194"/>
        <end position="220"/>
    </location>
</feature>
<feature type="transmembrane region" description="Helical" evidence="7">
    <location>
        <begin position="167"/>
        <end position="188"/>
    </location>
</feature>
<accession>A0A840QIT5</accession>
<evidence type="ECO:0000256" key="6">
    <source>
        <dbReference type="ARBA" id="ARBA00023136"/>
    </source>
</evidence>
<dbReference type="InterPro" id="IPR001991">
    <property type="entry name" value="Na-dicarboxylate_symporter"/>
</dbReference>
<keyword evidence="5 7" id="KW-1133">Transmembrane helix</keyword>
<dbReference type="Gene3D" id="1.10.3860.10">
    <property type="entry name" value="Sodium:dicarboxylate symporter"/>
    <property type="match status" value="1"/>
</dbReference>
<dbReference type="GO" id="GO:0005886">
    <property type="term" value="C:plasma membrane"/>
    <property type="evidence" value="ECO:0007669"/>
    <property type="project" value="UniProtKB-SubCell"/>
</dbReference>
<feature type="transmembrane region" description="Helical" evidence="7">
    <location>
        <begin position="29"/>
        <end position="50"/>
    </location>
</feature>
<dbReference type="PANTHER" id="PTHR42865:SF7">
    <property type="entry name" value="PROTON_GLUTAMATE-ASPARTATE SYMPORTER"/>
    <property type="match status" value="1"/>
</dbReference>
<dbReference type="Pfam" id="PF00375">
    <property type="entry name" value="SDF"/>
    <property type="match status" value="1"/>
</dbReference>
<organism evidence="8 9">
    <name type="scientific">Saccharopolyspora phatthalungensis</name>
    <dbReference type="NCBI Taxonomy" id="664693"/>
    <lineage>
        <taxon>Bacteria</taxon>
        <taxon>Bacillati</taxon>
        <taxon>Actinomycetota</taxon>
        <taxon>Actinomycetes</taxon>
        <taxon>Pseudonocardiales</taxon>
        <taxon>Pseudonocardiaceae</taxon>
        <taxon>Saccharopolyspora</taxon>
    </lineage>
</organism>
<feature type="transmembrane region" description="Helical" evidence="7">
    <location>
        <begin position="62"/>
        <end position="82"/>
    </location>
</feature>
<gene>
    <name evidence="8" type="ORF">BJ970_004897</name>
</gene>
<evidence type="ECO:0000256" key="4">
    <source>
        <dbReference type="ARBA" id="ARBA00022692"/>
    </source>
</evidence>
<comment type="caution">
    <text evidence="8">The sequence shown here is derived from an EMBL/GenBank/DDBJ whole genome shotgun (WGS) entry which is preliminary data.</text>
</comment>
<keyword evidence="2" id="KW-0813">Transport</keyword>
<evidence type="ECO:0000256" key="1">
    <source>
        <dbReference type="ARBA" id="ARBA00004651"/>
    </source>
</evidence>
<dbReference type="GO" id="GO:0015293">
    <property type="term" value="F:symporter activity"/>
    <property type="evidence" value="ECO:0007669"/>
    <property type="project" value="UniProtKB-KW"/>
</dbReference>